<reference evidence="1" key="1">
    <citation type="journal article" date="2021" name="Proc. Natl. Acad. Sci. U.S.A.">
        <title>A Catalog of Tens of Thousands of Viruses from Human Metagenomes Reveals Hidden Associations with Chronic Diseases.</title>
        <authorList>
            <person name="Tisza M.J."/>
            <person name="Buck C.B."/>
        </authorList>
    </citation>
    <scope>NUCLEOTIDE SEQUENCE</scope>
    <source>
        <strain evidence="1">CtaDn21</strain>
    </source>
</reference>
<dbReference type="EMBL" id="BK016144">
    <property type="protein sequence ID" value="DAF98286.1"/>
    <property type="molecule type" value="Genomic_DNA"/>
</dbReference>
<sequence length="94" mass="10742">MERIKTLFHVIYANGTHLEVAALFDTIDDYDDTVEAIEGYIDNPQLYDQRCLRLTPYNADINGDVIATDIVLRLDDIIYVEAACETIKYEEPIA</sequence>
<organism evidence="1">
    <name type="scientific">Siphoviridae sp. ctaDn21</name>
    <dbReference type="NCBI Taxonomy" id="2825563"/>
    <lineage>
        <taxon>Viruses</taxon>
        <taxon>Duplodnaviria</taxon>
        <taxon>Heunggongvirae</taxon>
        <taxon>Uroviricota</taxon>
        <taxon>Caudoviricetes</taxon>
    </lineage>
</organism>
<evidence type="ECO:0000313" key="1">
    <source>
        <dbReference type="EMBL" id="DAF98286.1"/>
    </source>
</evidence>
<proteinExistence type="predicted"/>
<protein>
    <submittedName>
        <fullName evidence="1">Uncharacterized protein</fullName>
    </submittedName>
</protein>
<name>A0A8S5UV80_9CAUD</name>
<accession>A0A8S5UV80</accession>